<organism evidence="1 2">
    <name type="scientific">Nocardia suismassiliense</name>
    <dbReference type="NCBI Taxonomy" id="2077092"/>
    <lineage>
        <taxon>Bacteria</taxon>
        <taxon>Bacillati</taxon>
        <taxon>Actinomycetota</taxon>
        <taxon>Actinomycetes</taxon>
        <taxon>Mycobacteriales</taxon>
        <taxon>Nocardiaceae</taxon>
        <taxon>Nocardia</taxon>
    </lineage>
</organism>
<reference evidence="1 2" key="1">
    <citation type="submission" date="2024-10" db="EMBL/GenBank/DDBJ databases">
        <title>The Natural Products Discovery Center: Release of the First 8490 Sequenced Strains for Exploring Actinobacteria Biosynthetic Diversity.</title>
        <authorList>
            <person name="Kalkreuter E."/>
            <person name="Kautsar S.A."/>
            <person name="Yang D."/>
            <person name="Bader C.D."/>
            <person name="Teijaro C.N."/>
            <person name="Fluegel L."/>
            <person name="Davis C.M."/>
            <person name="Simpson J.R."/>
            <person name="Lauterbach L."/>
            <person name="Steele A.D."/>
            <person name="Gui C."/>
            <person name="Meng S."/>
            <person name="Li G."/>
            <person name="Viehrig K."/>
            <person name="Ye F."/>
            <person name="Su P."/>
            <person name="Kiefer A.F."/>
            <person name="Nichols A."/>
            <person name="Cepeda A.J."/>
            <person name="Yan W."/>
            <person name="Fan B."/>
            <person name="Jiang Y."/>
            <person name="Adhikari A."/>
            <person name="Zheng C.-J."/>
            <person name="Schuster L."/>
            <person name="Cowan T.M."/>
            <person name="Smanski M.J."/>
            <person name="Chevrette M.G."/>
            <person name="De Carvalho L.P.S."/>
            <person name="Shen B."/>
        </authorList>
    </citation>
    <scope>NUCLEOTIDE SEQUENCE [LARGE SCALE GENOMIC DNA]</scope>
    <source>
        <strain evidence="1 2">NPDC003040</strain>
    </source>
</reference>
<sequence>MSGEFRARNGVGTFGVKMDRQFLPDPVRGSFSSCVGAPRTTGFLVLESNVVHSYSDEYNWLNIKFESYDAPTGTSFGTVEYKSQNWYKDSNGNQRF</sequence>
<name>A0ABW6QXL1_9NOCA</name>
<dbReference type="RefSeq" id="WP_387720886.1">
    <property type="nucleotide sequence ID" value="NZ_JBIAPI010000006.1"/>
</dbReference>
<dbReference type="EMBL" id="JBIAPI010000006">
    <property type="protein sequence ID" value="MFF3226001.1"/>
    <property type="molecule type" value="Genomic_DNA"/>
</dbReference>
<comment type="caution">
    <text evidence="1">The sequence shown here is derived from an EMBL/GenBank/DDBJ whole genome shotgun (WGS) entry which is preliminary data.</text>
</comment>
<protein>
    <submittedName>
        <fullName evidence="1">Uncharacterized protein</fullName>
    </submittedName>
</protein>
<gene>
    <name evidence="1" type="ORF">ACFYV7_24600</name>
</gene>
<evidence type="ECO:0000313" key="1">
    <source>
        <dbReference type="EMBL" id="MFF3226001.1"/>
    </source>
</evidence>
<evidence type="ECO:0000313" key="2">
    <source>
        <dbReference type="Proteomes" id="UP001601948"/>
    </source>
</evidence>
<accession>A0ABW6QXL1</accession>
<dbReference type="Proteomes" id="UP001601948">
    <property type="component" value="Unassembled WGS sequence"/>
</dbReference>
<keyword evidence="2" id="KW-1185">Reference proteome</keyword>
<proteinExistence type="predicted"/>